<evidence type="ECO:0000259" key="14">
    <source>
        <dbReference type="Pfam" id="PF02749"/>
    </source>
</evidence>
<dbReference type="GO" id="GO:0004514">
    <property type="term" value="F:nicotinate-nucleotide diphosphorylase (carboxylating) activity"/>
    <property type="evidence" value="ECO:0007669"/>
    <property type="project" value="UniProtKB-EC"/>
</dbReference>
<dbReference type="OrthoDB" id="9782546at2"/>
<evidence type="ECO:0000256" key="3">
    <source>
        <dbReference type="ARBA" id="ARBA00009400"/>
    </source>
</evidence>
<dbReference type="EMBL" id="CP009248">
    <property type="protein sequence ID" value="APT90919.1"/>
    <property type="molecule type" value="Genomic_DNA"/>
</dbReference>
<keyword evidence="8 11" id="KW-0808">Transferase</keyword>
<evidence type="ECO:0000256" key="6">
    <source>
        <dbReference type="ARBA" id="ARBA00022642"/>
    </source>
</evidence>
<dbReference type="CDD" id="cd01572">
    <property type="entry name" value="QPRTase"/>
    <property type="match status" value="1"/>
</dbReference>
<evidence type="ECO:0000256" key="7">
    <source>
        <dbReference type="ARBA" id="ARBA00022676"/>
    </source>
</evidence>
<dbReference type="AlphaFoldDB" id="A0A1L7CYF7"/>
<proteinExistence type="inferred from homology"/>
<dbReference type="GO" id="GO:0009435">
    <property type="term" value="P:NAD+ biosynthetic process"/>
    <property type="evidence" value="ECO:0007669"/>
    <property type="project" value="UniProtKB-UniPathway"/>
</dbReference>
<keyword evidence="6" id="KW-0662">Pyridine nucleotide biosynthesis</keyword>
<keyword evidence="16" id="KW-1185">Reference proteome</keyword>
<feature type="domain" description="Quinolinate phosphoribosyl transferase C-terminal" evidence="13">
    <location>
        <begin position="112"/>
        <end position="279"/>
    </location>
</feature>
<dbReference type="InterPro" id="IPR036068">
    <property type="entry name" value="Nicotinate_pribotase-like_C"/>
</dbReference>
<feature type="binding site" evidence="12">
    <location>
        <position position="167"/>
    </location>
    <ligand>
        <name>substrate</name>
    </ligand>
</feature>
<dbReference type="InterPro" id="IPR037128">
    <property type="entry name" value="Quinolinate_PRibosylTase_N_sf"/>
</dbReference>
<gene>
    <name evidence="15" type="ORF">CSPHI_07575</name>
</gene>
<dbReference type="InterPro" id="IPR004393">
    <property type="entry name" value="NadC"/>
</dbReference>
<dbReference type="Gene3D" id="3.20.20.70">
    <property type="entry name" value="Aldolase class I"/>
    <property type="match status" value="1"/>
</dbReference>
<dbReference type="KEGG" id="csph:CSPHI_07575"/>
<accession>A0A1L7CYF7</accession>
<evidence type="ECO:0000256" key="4">
    <source>
        <dbReference type="ARBA" id="ARBA00011944"/>
    </source>
</evidence>
<evidence type="ECO:0000256" key="1">
    <source>
        <dbReference type="ARBA" id="ARBA00003237"/>
    </source>
</evidence>
<evidence type="ECO:0000256" key="8">
    <source>
        <dbReference type="ARBA" id="ARBA00022679"/>
    </source>
</evidence>
<dbReference type="SUPFAM" id="SSF51690">
    <property type="entry name" value="Nicotinate/Quinolinate PRTase C-terminal domain-like"/>
    <property type="match status" value="1"/>
</dbReference>
<dbReference type="FunFam" id="3.20.20.70:FF:000030">
    <property type="entry name" value="Nicotinate-nucleotide pyrophosphorylase, carboxylating"/>
    <property type="match status" value="1"/>
</dbReference>
<dbReference type="PIRSF" id="PIRSF006250">
    <property type="entry name" value="NadC_ModD"/>
    <property type="match status" value="1"/>
</dbReference>
<name>A0A1L7CYF7_9CORY</name>
<evidence type="ECO:0000256" key="12">
    <source>
        <dbReference type="PIRSR" id="PIRSR006250-1"/>
    </source>
</evidence>
<comment type="catalytic activity">
    <reaction evidence="10">
        <text>nicotinate beta-D-ribonucleotide + CO2 + diphosphate = quinolinate + 5-phospho-alpha-D-ribose 1-diphosphate + 2 H(+)</text>
        <dbReference type="Rhea" id="RHEA:12733"/>
        <dbReference type="ChEBI" id="CHEBI:15378"/>
        <dbReference type="ChEBI" id="CHEBI:16526"/>
        <dbReference type="ChEBI" id="CHEBI:29959"/>
        <dbReference type="ChEBI" id="CHEBI:33019"/>
        <dbReference type="ChEBI" id="CHEBI:57502"/>
        <dbReference type="ChEBI" id="CHEBI:58017"/>
        <dbReference type="EC" id="2.4.2.19"/>
    </reaction>
</comment>
<dbReference type="STRING" id="1437874.CSPHI_07575"/>
<dbReference type="InterPro" id="IPR013785">
    <property type="entry name" value="Aldolase_TIM"/>
</dbReference>
<reference evidence="15 16" key="1">
    <citation type="submission" date="2014-08" db="EMBL/GenBank/DDBJ databases">
        <title>Complete genome sequence of Corynebacterium sphenisci CECT 5990(T) (=DSM 44792(T)), isolated from healthy wild penguins.</title>
        <authorList>
            <person name="Ruckert C."/>
            <person name="Albersmeier A."/>
            <person name="Winkler A."/>
            <person name="Kalinowski J."/>
        </authorList>
    </citation>
    <scope>NUCLEOTIDE SEQUENCE [LARGE SCALE GENOMIC DNA]</scope>
    <source>
        <strain evidence="15 16">DSM 44792</strain>
    </source>
</reference>
<dbReference type="InterPro" id="IPR027277">
    <property type="entry name" value="NadC/ModD"/>
</dbReference>
<organism evidence="15 16">
    <name type="scientific">Corynebacterium sphenisci DSM 44792</name>
    <dbReference type="NCBI Taxonomy" id="1437874"/>
    <lineage>
        <taxon>Bacteria</taxon>
        <taxon>Bacillati</taxon>
        <taxon>Actinomycetota</taxon>
        <taxon>Actinomycetes</taxon>
        <taxon>Mycobacteriales</taxon>
        <taxon>Corynebacteriaceae</taxon>
        <taxon>Corynebacterium</taxon>
    </lineage>
</organism>
<dbReference type="Proteomes" id="UP000185469">
    <property type="component" value="Chromosome"/>
</dbReference>
<evidence type="ECO:0000259" key="13">
    <source>
        <dbReference type="Pfam" id="PF01729"/>
    </source>
</evidence>
<evidence type="ECO:0000256" key="9">
    <source>
        <dbReference type="ARBA" id="ARBA00033102"/>
    </source>
</evidence>
<feature type="binding site" evidence="12">
    <location>
        <begin position="264"/>
        <end position="266"/>
    </location>
    <ligand>
        <name>substrate</name>
    </ligand>
</feature>
<feature type="binding site" evidence="12">
    <location>
        <position position="196"/>
    </location>
    <ligand>
        <name>substrate</name>
    </ligand>
</feature>
<comment type="similarity">
    <text evidence="3 11">Belongs to the NadC/ModD family.</text>
</comment>
<dbReference type="Pfam" id="PF02749">
    <property type="entry name" value="QRPTase_N"/>
    <property type="match status" value="1"/>
</dbReference>
<evidence type="ECO:0000313" key="15">
    <source>
        <dbReference type="EMBL" id="APT90919.1"/>
    </source>
</evidence>
<evidence type="ECO:0000256" key="10">
    <source>
        <dbReference type="ARBA" id="ARBA00047445"/>
    </source>
</evidence>
<evidence type="ECO:0000256" key="5">
    <source>
        <dbReference type="ARBA" id="ARBA00020990"/>
    </source>
</evidence>
<dbReference type="InterPro" id="IPR022412">
    <property type="entry name" value="Quinolinate_PRibosylTrfase_N"/>
</dbReference>
<evidence type="ECO:0000256" key="2">
    <source>
        <dbReference type="ARBA" id="ARBA00004893"/>
    </source>
</evidence>
<comment type="function">
    <text evidence="1">Involved in the catabolism of quinolinic acid (QA).</text>
</comment>
<dbReference type="PANTHER" id="PTHR32179">
    <property type="entry name" value="NICOTINATE-NUCLEOTIDE PYROPHOSPHORYLASE [CARBOXYLATING]"/>
    <property type="match status" value="1"/>
</dbReference>
<feature type="domain" description="Quinolinate phosphoribosyl transferase N-terminal" evidence="14">
    <location>
        <begin position="24"/>
        <end position="110"/>
    </location>
</feature>
<sequence>MLDERTTRGVIRVGLQEDLAHGPDVTSLATIGPTARLRARVVSREHGVAAATQVIGWTLAEVIADGHEVDLRVADGDRLAPGTVLAEIDAPARGLLTAERTMLNLLTHACGIATGTRAWVDAVAGTGTRIRDTRKTLPGLRNLEKHAVACGGGVNHRLGLGDEALVKDNHVAAAGGAAVALERVRRAWPELRCEIEVDDLAQLEEVLAAKPELVLLDNFEVWQTQVAVQRRAKLSPATQLESSGGLRLENARDYAGCGVDFLAVGALTHSARALDLGLDVVG</sequence>
<dbReference type="GO" id="GO:0005737">
    <property type="term" value="C:cytoplasm"/>
    <property type="evidence" value="ECO:0007669"/>
    <property type="project" value="TreeGrafter"/>
</dbReference>
<dbReference type="EC" id="2.4.2.19" evidence="4"/>
<dbReference type="SUPFAM" id="SSF54675">
    <property type="entry name" value="Nicotinate/Quinolinate PRTase N-terminal domain-like"/>
    <property type="match status" value="1"/>
</dbReference>
<feature type="binding site" evidence="12">
    <location>
        <begin position="243"/>
        <end position="245"/>
    </location>
    <ligand>
        <name>substrate</name>
    </ligand>
</feature>
<dbReference type="Pfam" id="PF01729">
    <property type="entry name" value="QRPTase_C"/>
    <property type="match status" value="1"/>
</dbReference>
<keyword evidence="7 11" id="KW-0328">Glycosyltransferase</keyword>
<feature type="binding site" evidence="12">
    <location>
        <begin position="133"/>
        <end position="135"/>
    </location>
    <ligand>
        <name>substrate</name>
    </ligand>
</feature>
<feature type="binding site" evidence="12">
    <location>
        <position position="100"/>
    </location>
    <ligand>
        <name>substrate</name>
    </ligand>
</feature>
<dbReference type="PANTHER" id="PTHR32179:SF3">
    <property type="entry name" value="NICOTINATE-NUCLEOTIDE PYROPHOSPHORYLASE [CARBOXYLATING]"/>
    <property type="match status" value="1"/>
</dbReference>
<comment type="pathway">
    <text evidence="2">Cofactor biosynthesis; NAD(+) biosynthesis; nicotinate D-ribonucleotide from quinolinate: step 1/1.</text>
</comment>
<dbReference type="RefSeq" id="WP_075692178.1">
    <property type="nucleotide sequence ID" value="NZ_CP009248.1"/>
</dbReference>
<dbReference type="Gene3D" id="3.90.1170.20">
    <property type="entry name" value="Quinolinate phosphoribosyl transferase, N-terminal domain"/>
    <property type="match status" value="1"/>
</dbReference>
<evidence type="ECO:0000313" key="16">
    <source>
        <dbReference type="Proteomes" id="UP000185469"/>
    </source>
</evidence>
<dbReference type="UniPathway" id="UPA00253">
    <property type="reaction ID" value="UER00331"/>
</dbReference>
<dbReference type="NCBIfam" id="TIGR00078">
    <property type="entry name" value="nadC"/>
    <property type="match status" value="1"/>
</dbReference>
<protein>
    <recommendedName>
        <fullName evidence="5">Nicotinate-nucleotide pyrophosphorylase [carboxylating]</fullName>
        <ecNumber evidence="4">2.4.2.19</ecNumber>
    </recommendedName>
    <alternativeName>
        <fullName evidence="9">Quinolinate phosphoribosyltransferase [decarboxylating]</fullName>
    </alternativeName>
</protein>
<feature type="binding site" evidence="12">
    <location>
        <position position="217"/>
    </location>
    <ligand>
        <name>substrate</name>
    </ligand>
</feature>
<evidence type="ECO:0000256" key="11">
    <source>
        <dbReference type="PIRNR" id="PIRNR006250"/>
    </source>
</evidence>
<dbReference type="InterPro" id="IPR002638">
    <property type="entry name" value="Quinolinate_PRibosylTrfase_C"/>
</dbReference>
<feature type="binding site" evidence="12">
    <location>
        <position position="157"/>
    </location>
    <ligand>
        <name>substrate</name>
    </ligand>
</feature>
<dbReference type="GO" id="GO:0034213">
    <property type="term" value="P:quinolinate catabolic process"/>
    <property type="evidence" value="ECO:0007669"/>
    <property type="project" value="TreeGrafter"/>
</dbReference>